<dbReference type="PANTHER" id="PTHR10414:SF77">
    <property type="entry name" value="CDP-ALCOHOL PHOSPHATIDYLTRANSFERASE FAMILY PROTEIN"/>
    <property type="match status" value="1"/>
</dbReference>
<comment type="subcellular location">
    <subcellularLocation>
        <location evidence="1">Membrane</location>
    </subcellularLocation>
</comment>
<dbReference type="Pfam" id="PF01066">
    <property type="entry name" value="CDP-OH_P_transf"/>
    <property type="match status" value="1"/>
</dbReference>
<accession>F4PGF6</accession>
<feature type="transmembrane region" description="Helical" evidence="6">
    <location>
        <begin position="150"/>
        <end position="169"/>
    </location>
</feature>
<protein>
    <submittedName>
        <fullName evidence="7">CDP-alcohol phosphatidyltransferase</fullName>
    </submittedName>
</protein>
<dbReference type="RefSeq" id="XP_004362641.1">
    <property type="nucleotide sequence ID" value="XM_004362584.1"/>
</dbReference>
<evidence type="ECO:0000256" key="6">
    <source>
        <dbReference type="SAM" id="Phobius"/>
    </source>
</evidence>
<dbReference type="InterPro" id="IPR043130">
    <property type="entry name" value="CDP-OH_PTrfase_TM_dom"/>
</dbReference>
<feature type="transmembrane region" description="Helical" evidence="6">
    <location>
        <begin position="347"/>
        <end position="367"/>
    </location>
</feature>
<organism evidence="7 8">
    <name type="scientific">Cavenderia fasciculata</name>
    <name type="common">Slime mold</name>
    <name type="synonym">Dictyostelium fasciculatum</name>
    <dbReference type="NCBI Taxonomy" id="261658"/>
    <lineage>
        <taxon>Eukaryota</taxon>
        <taxon>Amoebozoa</taxon>
        <taxon>Evosea</taxon>
        <taxon>Eumycetozoa</taxon>
        <taxon>Dictyostelia</taxon>
        <taxon>Acytosteliales</taxon>
        <taxon>Cavenderiaceae</taxon>
        <taxon>Cavenderia</taxon>
    </lineage>
</organism>
<evidence type="ECO:0000313" key="7">
    <source>
        <dbReference type="EMBL" id="EGG24790.1"/>
    </source>
</evidence>
<keyword evidence="3 5" id="KW-0808">Transferase</keyword>
<name>F4PGF6_CACFS</name>
<feature type="transmembrane region" description="Helical" evidence="6">
    <location>
        <begin position="254"/>
        <end position="277"/>
    </location>
</feature>
<feature type="transmembrane region" description="Helical" evidence="6">
    <location>
        <begin position="283"/>
        <end position="300"/>
    </location>
</feature>
<dbReference type="Gene3D" id="1.20.120.1760">
    <property type="match status" value="1"/>
</dbReference>
<dbReference type="PANTHER" id="PTHR10414">
    <property type="entry name" value="ETHANOLAMINEPHOSPHOTRANSFERASE"/>
    <property type="match status" value="1"/>
</dbReference>
<dbReference type="GO" id="GO:0008654">
    <property type="term" value="P:phospholipid biosynthetic process"/>
    <property type="evidence" value="ECO:0007669"/>
    <property type="project" value="InterPro"/>
</dbReference>
<keyword evidence="6" id="KW-1133">Transmembrane helix</keyword>
<proteinExistence type="inferred from homology"/>
<keyword evidence="6" id="KW-0812">Transmembrane</keyword>
<dbReference type="GO" id="GO:0016020">
    <property type="term" value="C:membrane"/>
    <property type="evidence" value="ECO:0007669"/>
    <property type="project" value="UniProtKB-SubCell"/>
</dbReference>
<feature type="transmembrane region" description="Helical" evidence="6">
    <location>
        <begin position="190"/>
        <end position="208"/>
    </location>
</feature>
<evidence type="ECO:0000256" key="5">
    <source>
        <dbReference type="RuleBase" id="RU003750"/>
    </source>
</evidence>
<dbReference type="InterPro" id="IPR000462">
    <property type="entry name" value="CDP-OH_P_trans"/>
</dbReference>
<keyword evidence="4 6" id="KW-0472">Membrane</keyword>
<dbReference type="KEGG" id="dfa:DFA_03034"/>
<feature type="transmembrane region" description="Helical" evidence="6">
    <location>
        <begin position="223"/>
        <end position="242"/>
    </location>
</feature>
<dbReference type="GeneID" id="14877247"/>
<dbReference type="PIRSF" id="PIRSF015665">
    <property type="entry name" value="CHOPT"/>
    <property type="match status" value="1"/>
</dbReference>
<dbReference type="OrthoDB" id="196717at2759"/>
<evidence type="ECO:0000313" key="8">
    <source>
        <dbReference type="Proteomes" id="UP000007797"/>
    </source>
</evidence>
<dbReference type="STRING" id="1054147.F4PGF6"/>
<keyword evidence="8" id="KW-1185">Reference proteome</keyword>
<dbReference type="InterPro" id="IPR048254">
    <property type="entry name" value="CDP_ALCOHOL_P_TRANSF_CS"/>
</dbReference>
<reference evidence="8" key="1">
    <citation type="journal article" date="2011" name="Genome Res.">
        <title>Phylogeny-wide analysis of social amoeba genomes highlights ancient origins for complex intercellular communication.</title>
        <authorList>
            <person name="Heidel A.J."/>
            <person name="Lawal H.M."/>
            <person name="Felder M."/>
            <person name="Schilde C."/>
            <person name="Helps N.R."/>
            <person name="Tunggal B."/>
            <person name="Rivero F."/>
            <person name="John U."/>
            <person name="Schleicher M."/>
            <person name="Eichinger L."/>
            <person name="Platzer M."/>
            <person name="Noegel A.A."/>
            <person name="Schaap P."/>
            <person name="Gloeckner G."/>
        </authorList>
    </citation>
    <scope>NUCLEOTIDE SEQUENCE [LARGE SCALE GENOMIC DNA]</scope>
    <source>
        <strain evidence="8">SH3</strain>
    </source>
</reference>
<sequence length="387" mass="43962">MIIKMPYITTGGAKNLPLYKGGTTIDNSIMYSYVISPACNVIVEIFPKSFQYITATGFVCNFVALYLVSTLIGSVVDSKDGPLDDSNYRWVHFAAAFLIWFYMMMDNIDGKQARRTKTSSPLGELFDHGCDSFTVGLATSVVGLSVGLTLWEIFFVFILSTIPFYLAHWEEYFTHHLILGMLNGPTEAECAIILFCCLTGIYGQQLWYTQIDILGHGIRLKEIMFIIMSVTSISTSLQSIYSGCRKAVAMKIPLLRAFSQLLPFTLFLVLEFIWVYISPQLYLEYPIVFILASTFIFSYLNCRCIVQRICSEDFRMFYKPLIFLITAVFNSVLIKYAGIVIVSEEYALFGLFGISLVFMVHFTYTIIQEMCSILKIRAFTVPKEKQV</sequence>
<dbReference type="InterPro" id="IPR014472">
    <property type="entry name" value="CHOPT"/>
</dbReference>
<evidence type="ECO:0000256" key="4">
    <source>
        <dbReference type="ARBA" id="ARBA00023136"/>
    </source>
</evidence>
<dbReference type="Proteomes" id="UP000007797">
    <property type="component" value="Unassembled WGS sequence"/>
</dbReference>
<feature type="transmembrane region" description="Helical" evidence="6">
    <location>
        <begin position="52"/>
        <end position="76"/>
    </location>
</feature>
<dbReference type="AlphaFoldDB" id="F4PGF6"/>
<comment type="similarity">
    <text evidence="2 5">Belongs to the CDP-alcohol phosphatidyltransferase class-I family.</text>
</comment>
<feature type="transmembrane region" description="Helical" evidence="6">
    <location>
        <begin position="321"/>
        <end position="341"/>
    </location>
</feature>
<evidence type="ECO:0000256" key="2">
    <source>
        <dbReference type="ARBA" id="ARBA00010441"/>
    </source>
</evidence>
<evidence type="ECO:0000256" key="1">
    <source>
        <dbReference type="ARBA" id="ARBA00004370"/>
    </source>
</evidence>
<dbReference type="OMA" id="SVYANCK"/>
<dbReference type="PROSITE" id="PS00379">
    <property type="entry name" value="CDP_ALCOHOL_P_TRANSF"/>
    <property type="match status" value="1"/>
</dbReference>
<feature type="transmembrane region" description="Helical" evidence="6">
    <location>
        <begin position="88"/>
        <end position="105"/>
    </location>
</feature>
<dbReference type="EMBL" id="GL883006">
    <property type="protein sequence ID" value="EGG24790.1"/>
    <property type="molecule type" value="Genomic_DNA"/>
</dbReference>
<evidence type="ECO:0000256" key="3">
    <source>
        <dbReference type="ARBA" id="ARBA00022679"/>
    </source>
</evidence>
<dbReference type="GO" id="GO:0016780">
    <property type="term" value="F:phosphotransferase activity, for other substituted phosphate groups"/>
    <property type="evidence" value="ECO:0007669"/>
    <property type="project" value="InterPro"/>
</dbReference>
<gene>
    <name evidence="7" type="primary">captD</name>
    <name evidence="7" type="ORF">DFA_03034</name>
</gene>